<dbReference type="AlphaFoldDB" id="A0A1J5R948"/>
<dbReference type="Pfam" id="PF03466">
    <property type="entry name" value="LysR_substrate"/>
    <property type="match status" value="1"/>
</dbReference>
<evidence type="ECO:0000256" key="4">
    <source>
        <dbReference type="ARBA" id="ARBA00023163"/>
    </source>
</evidence>
<dbReference type="Gene3D" id="3.40.190.10">
    <property type="entry name" value="Periplasmic binding protein-like II"/>
    <property type="match status" value="2"/>
</dbReference>
<dbReference type="InterPro" id="IPR005119">
    <property type="entry name" value="LysR_subst-bd"/>
</dbReference>
<name>A0A1J5R948_9ZZZZ</name>
<dbReference type="PANTHER" id="PTHR30126:SF98">
    <property type="entry name" value="HTH-TYPE TRANSCRIPTIONAL ACTIVATOR BAUR"/>
    <property type="match status" value="1"/>
</dbReference>
<keyword evidence="2" id="KW-0805">Transcription regulation</keyword>
<keyword evidence="3" id="KW-0238">DNA-binding</keyword>
<organism evidence="6">
    <name type="scientific">mine drainage metagenome</name>
    <dbReference type="NCBI Taxonomy" id="410659"/>
    <lineage>
        <taxon>unclassified sequences</taxon>
        <taxon>metagenomes</taxon>
        <taxon>ecological metagenomes</taxon>
    </lineage>
</organism>
<dbReference type="FunFam" id="1.10.10.10:FF:000001">
    <property type="entry name" value="LysR family transcriptional regulator"/>
    <property type="match status" value="1"/>
</dbReference>
<evidence type="ECO:0000256" key="2">
    <source>
        <dbReference type="ARBA" id="ARBA00023015"/>
    </source>
</evidence>
<dbReference type="Gene3D" id="1.10.10.10">
    <property type="entry name" value="Winged helix-like DNA-binding domain superfamily/Winged helix DNA-binding domain"/>
    <property type="match status" value="1"/>
</dbReference>
<dbReference type="PANTHER" id="PTHR30126">
    <property type="entry name" value="HTH-TYPE TRANSCRIPTIONAL REGULATOR"/>
    <property type="match status" value="1"/>
</dbReference>
<dbReference type="SUPFAM" id="SSF46785">
    <property type="entry name" value="Winged helix' DNA-binding domain"/>
    <property type="match status" value="1"/>
</dbReference>
<gene>
    <name evidence="6" type="primary">nhaR_2</name>
    <name evidence="6" type="ORF">GALL_295380</name>
</gene>
<comment type="similarity">
    <text evidence="1">Belongs to the LysR transcriptional regulatory family.</text>
</comment>
<dbReference type="InterPro" id="IPR036388">
    <property type="entry name" value="WH-like_DNA-bd_sf"/>
</dbReference>
<dbReference type="InterPro" id="IPR036390">
    <property type="entry name" value="WH_DNA-bd_sf"/>
</dbReference>
<keyword evidence="4" id="KW-0804">Transcription</keyword>
<dbReference type="InterPro" id="IPR000847">
    <property type="entry name" value="LysR_HTH_N"/>
</dbReference>
<comment type="caution">
    <text evidence="6">The sequence shown here is derived from an EMBL/GenBank/DDBJ whole genome shotgun (WGS) entry which is preliminary data.</text>
</comment>
<proteinExistence type="inferred from homology"/>
<dbReference type="PROSITE" id="PS50931">
    <property type="entry name" value="HTH_LYSR"/>
    <property type="match status" value="1"/>
</dbReference>
<accession>A0A1J5R948</accession>
<dbReference type="GO" id="GO:0003700">
    <property type="term" value="F:DNA-binding transcription factor activity"/>
    <property type="evidence" value="ECO:0007669"/>
    <property type="project" value="InterPro"/>
</dbReference>
<dbReference type="SUPFAM" id="SSF53850">
    <property type="entry name" value="Periplasmic binding protein-like II"/>
    <property type="match status" value="1"/>
</dbReference>
<evidence type="ECO:0000256" key="1">
    <source>
        <dbReference type="ARBA" id="ARBA00009437"/>
    </source>
</evidence>
<feature type="domain" description="HTH lysR-type" evidence="5">
    <location>
        <begin position="6"/>
        <end position="63"/>
    </location>
</feature>
<sequence length="313" mass="35389">MIVDRLNFHHLLYFWRVASIGHLTRAAQELHVAQSALSTQIRQLEERLGEPLFEREGRRLLLTETGRLVMSYAEEIFGLGQELLGRLDGRADGVLRLRVGSVATLSRNYQENWIRPLLADTTVALTLESGMLDELLERLLQHRLDVVLSNEPVTAEAERPFSCRFLGAQAISLVGPAQDWEPRSLRVPDDLHGRDLAVPGLRHALRAQFDALCIAAGVKPRFRAEVDDMAMLRLIARDSGWLTVLPEVVVQDELRTGVLVEVGRSEQLQEHFYAITAARRQRLERLEQLIEQSSIALRPQRQGEAAEPPPRGR</sequence>
<dbReference type="Pfam" id="PF00126">
    <property type="entry name" value="HTH_1"/>
    <property type="match status" value="1"/>
</dbReference>
<reference evidence="6" key="1">
    <citation type="submission" date="2016-10" db="EMBL/GenBank/DDBJ databases">
        <title>Sequence of Gallionella enrichment culture.</title>
        <authorList>
            <person name="Poehlein A."/>
            <person name="Muehling M."/>
            <person name="Daniel R."/>
        </authorList>
    </citation>
    <scope>NUCLEOTIDE SEQUENCE</scope>
</reference>
<evidence type="ECO:0000259" key="5">
    <source>
        <dbReference type="PROSITE" id="PS50931"/>
    </source>
</evidence>
<evidence type="ECO:0000256" key="3">
    <source>
        <dbReference type="ARBA" id="ARBA00023125"/>
    </source>
</evidence>
<protein>
    <submittedName>
        <fullName evidence="6">Transcriptional activator protein NhaR</fullName>
    </submittedName>
</protein>
<dbReference type="PRINTS" id="PR00039">
    <property type="entry name" value="HTHLYSR"/>
</dbReference>
<evidence type="ECO:0000313" key="6">
    <source>
        <dbReference type="EMBL" id="OIQ88559.1"/>
    </source>
</evidence>
<dbReference type="EMBL" id="MLJW01000367">
    <property type="protein sequence ID" value="OIQ88559.1"/>
    <property type="molecule type" value="Genomic_DNA"/>
</dbReference>
<dbReference type="GO" id="GO:0000976">
    <property type="term" value="F:transcription cis-regulatory region binding"/>
    <property type="evidence" value="ECO:0007669"/>
    <property type="project" value="TreeGrafter"/>
</dbReference>